<proteinExistence type="predicted"/>
<keyword evidence="3" id="KW-1185">Reference proteome</keyword>
<organism evidence="2 3">
    <name type="scientific">Penicillium nordicum</name>
    <dbReference type="NCBI Taxonomy" id="229535"/>
    <lineage>
        <taxon>Eukaryota</taxon>
        <taxon>Fungi</taxon>
        <taxon>Dikarya</taxon>
        <taxon>Ascomycota</taxon>
        <taxon>Pezizomycotina</taxon>
        <taxon>Eurotiomycetes</taxon>
        <taxon>Eurotiomycetidae</taxon>
        <taxon>Eurotiales</taxon>
        <taxon>Aspergillaceae</taxon>
        <taxon>Penicillium</taxon>
    </lineage>
</organism>
<dbReference type="Proteomes" id="UP000037696">
    <property type="component" value="Unassembled WGS sequence"/>
</dbReference>
<reference evidence="2 3" key="1">
    <citation type="submission" date="2015-08" db="EMBL/GenBank/DDBJ databases">
        <title>Genome sequencing of Penicillium nordicum.</title>
        <authorList>
            <person name="Nguyen H.D."/>
            <person name="Seifert K.A."/>
        </authorList>
    </citation>
    <scope>NUCLEOTIDE SEQUENCE [LARGE SCALE GENOMIC DNA]</scope>
    <source>
        <strain evidence="2 3">DAOMC 185683</strain>
    </source>
</reference>
<gene>
    <name evidence="2" type="ORF">ACN38_g11008</name>
</gene>
<evidence type="ECO:0000256" key="1">
    <source>
        <dbReference type="SAM" id="Phobius"/>
    </source>
</evidence>
<comment type="caution">
    <text evidence="2">The sequence shown here is derived from an EMBL/GenBank/DDBJ whole genome shotgun (WGS) entry which is preliminary data.</text>
</comment>
<dbReference type="AlphaFoldDB" id="A0A0N0RXQ4"/>
<accession>A0A0N0RXQ4</accession>
<evidence type="ECO:0000313" key="2">
    <source>
        <dbReference type="EMBL" id="KOS38179.1"/>
    </source>
</evidence>
<keyword evidence="1" id="KW-0812">Transmembrane</keyword>
<dbReference type="EMBL" id="LHQQ01000267">
    <property type="protein sequence ID" value="KOS38179.1"/>
    <property type="molecule type" value="Genomic_DNA"/>
</dbReference>
<keyword evidence="1" id="KW-1133">Transmembrane helix</keyword>
<name>A0A0N0RXQ4_9EURO</name>
<sequence length="77" mass="8713">MGRGGTGEKRVTLPFCIALVCFSCAYCAYIVLRLCLQDCICRLISYSKITESGNYLGLKGLRGNRLQSTIEYYRILY</sequence>
<keyword evidence="1" id="KW-0472">Membrane</keyword>
<evidence type="ECO:0000313" key="3">
    <source>
        <dbReference type="Proteomes" id="UP000037696"/>
    </source>
</evidence>
<feature type="transmembrane region" description="Helical" evidence="1">
    <location>
        <begin position="12"/>
        <end position="32"/>
    </location>
</feature>
<protein>
    <submittedName>
        <fullName evidence="2">Uncharacterized protein</fullName>
    </submittedName>
</protein>